<feature type="domain" description="Tip attachment protein J Fn3-1" evidence="3">
    <location>
        <begin position="598"/>
        <end position="688"/>
    </location>
</feature>
<evidence type="ECO:0000313" key="6">
    <source>
        <dbReference type="Proteomes" id="UP000019092"/>
    </source>
</evidence>
<dbReference type="PANTHER" id="PTHR36251">
    <property type="entry name" value="FELS-1 PROPHAGE HOST SPECIFICITY PROTEIN-RELATED"/>
    <property type="match status" value="1"/>
</dbReference>
<proteinExistence type="predicted"/>
<dbReference type="Gene3D" id="2.60.120.260">
    <property type="entry name" value="Galactose-binding domain-like"/>
    <property type="match status" value="2"/>
</dbReference>
<gene>
    <name evidence="5" type="ORF">F543_2350</name>
</gene>
<evidence type="ECO:0000259" key="1">
    <source>
        <dbReference type="Pfam" id="PF09327"/>
    </source>
</evidence>
<evidence type="ECO:0000313" key="5">
    <source>
        <dbReference type="EMBL" id="AHG83099.1"/>
    </source>
</evidence>
<dbReference type="EMBL" id="CP006955">
    <property type="protein sequence ID" value="AHG83099.1"/>
    <property type="molecule type" value="Genomic_DNA"/>
</dbReference>
<feature type="domain" description="Tip attachment protein J HDII-ins2" evidence="4">
    <location>
        <begin position="85"/>
        <end position="203"/>
    </location>
</feature>
<accession>A0ABM5PAX3</accession>
<sequence length="1829" mass="198251">MGGKKGGGGSTPREALDTGRSKQLVKIVEVISEGEVEGFANGEKSIFFDNTPLRNADGSYNFSNTEWQARDGLQSQEMLSGFTTTEKEVSVSTEVKKAQPITRTITDGKVHRVRLTLGVSSLFQQNENGDTNGTQVDFKITVGNRVHTLNINGKYSSQYLRNVVIDNLPVVPFQIKVERVQADSTTQRLQNKTLWASYTEIIDNQFTYPNTALIGIKFDSEYFASIPTRTYDIKGIKVQVPSNYNPETRQYSGLWDGSFKIAWTDNPAWILYDIVTNKRYGLGQRLGDFGADKWALYQVAQYCDQLVPDGFGNREPRFTCNVWLTEQRSAYDVINDICSIFRAMPVWNGTTLTVIQDRPADPVWTYTAANVIGGFSRQYSAMKARHNAIQVEYKDKDNNYDTTIEYVSDDTAIRKYGLNLKKVQAFGCTSRGQAYRTGRWILETERLETETITFTVGAEGLMHLPGDIIRVADSHYAGTEIGGRVLAINGRTVTLDREIQINGNSYLSFINGNAQHSNIKINAVKGNVVTLASNPTGLETLGVWSLTTEQITSRLYRAMSIAENDDGSYTITALQHEPQKEAIVDNGASFEPRANTLHQVPKIEHLDVAVSAGNAGISWQTGSGSQIVSYDVKILKDGKLYALHKGLKTTELDLSDLPNGDYQIIIISRNANGQIIDEKSKTFAVDRPPVPVNVEVFGGLSDVMINWNQPDDFTETEIWASETDDIRTAKRVARVMANIYSHNIGAAQSRYYWVRHARGQNLGAFYQEAGLKGETGEDIDEAMNELKEQLSTLDESLVSASATLAQSNAELTRLGQSLLVTNANITATNSNVSKVVAQANAIKSDLTKEAALRQREITNVTANLTTLGNRLTGFEVTQTQQGNNLANVTKTVATLNNTSKQQAVEISGLSAKMSGAESNITKVNNALTTLNKTTAESLKQLNSNLSTNVTAITANVSALQRTVAENGRAFTATSEQLTARLDNLQVGGRNYLRGSLPEPAHWYYSKHSSSKSAGNKDNGYLTINAHSDEQSRYWKQWQQFGYDWDSFKANPLLNALQPNEPYAVSFWAKNSSSEEIVLNVNIRYDVTAGSTINAFNQAIRIPAKSDWARYSVSQILGDTFPENYKGNRFLFVVSSAIPDGELMLKQIKLEKGNVATDWTPAPEDSEQYIADIAAELTAYKATQATKEKAAATQISGLTTRMSGAESKITNAEKAISTLNSSTAESVRQLNANLTTNISKINADISNVSKAVANETTARTQAINTLTANLNKANANITAVNTAIANETKSRAEALKTVTATLNNTTANVTAVSKAVTTLDGKVSAQHTIKAQALSEGRTAIAGIQLNAKDKESTVLVMADKFGVVASTNGAITPMFGVSGSGANAVATLNGDLIAKGSITASKIAVGGQNLILDPFFNDLAYWRENIATQGTVEDGVLKISLENVSASADGSYIRGLRSRNIAFVRGKRYRVSAKVKVTGDAASECRTTLYVSRYQNAENNTGWANVATIGDRYGNRDGWISGVVSTDNIPEDYGYFGIYFRIGVRANGGKITNAVVEISEITLLPMADGELIVDGAVTTKKIATGQVVTEHMMANSIDAKVLKAKTVTTDHLAADAVTANQINVTSLSAISTNIGTVTAGTIKGTTITGNTISGGTISGTTVSGSTISGGTVKGSVIEGGTIKGARIEGLTIEAQNIVGDVVKAYSAKYNGGVSETVSITIPASNKKRIAYIMPIMLSTWTYLGRSTSSTQFYENGEVSITVRLNNQNMITARATKNNSHYVCQGALNIPANVTAKIDFVVSKTRVPLEETNPNDGLPSTEFIVFCNNA</sequence>
<dbReference type="PANTHER" id="PTHR36251:SF2">
    <property type="entry name" value="GIFSY-2 PROPHAGE HOST SPECIFICITY PROTEIN J, PHAGE LAMBDA"/>
    <property type="match status" value="1"/>
</dbReference>
<evidence type="ECO:0000259" key="4">
    <source>
        <dbReference type="Pfam" id="PF24801"/>
    </source>
</evidence>
<dbReference type="Pfam" id="PF13550">
    <property type="entry name" value="Phage-tail_3"/>
    <property type="match status" value="1"/>
</dbReference>
<dbReference type="InterPro" id="IPR055383">
    <property type="entry name" value="FN3-1_GpJ"/>
</dbReference>
<evidence type="ECO:0000259" key="3">
    <source>
        <dbReference type="Pfam" id="PF24421"/>
    </source>
</evidence>
<keyword evidence="6" id="KW-1185">Reference proteome</keyword>
<dbReference type="InterPro" id="IPR015406">
    <property type="entry name" value="GpJ_CSF"/>
</dbReference>
<evidence type="ECO:0000259" key="2">
    <source>
        <dbReference type="Pfam" id="PF13550"/>
    </source>
</evidence>
<dbReference type="Pfam" id="PF24801">
    <property type="entry name" value="FNIII-A_GpJ"/>
    <property type="match status" value="1"/>
</dbReference>
<dbReference type="InterPro" id="IPR055385">
    <property type="entry name" value="GpJ_HDII-ins2"/>
</dbReference>
<organism evidence="5 6">
    <name type="scientific">Bibersteinia trehalosi USDA-ARS-USMARC-189</name>
    <dbReference type="NCBI Taxonomy" id="1263831"/>
    <lineage>
        <taxon>Bacteria</taxon>
        <taxon>Pseudomonadati</taxon>
        <taxon>Pseudomonadota</taxon>
        <taxon>Gammaproteobacteria</taxon>
        <taxon>Pasteurellales</taxon>
        <taxon>Pasteurellaceae</taxon>
        <taxon>Bibersteinia</taxon>
    </lineage>
</organism>
<dbReference type="InterPro" id="IPR032876">
    <property type="entry name" value="J_dom"/>
</dbReference>
<reference evidence="5 6" key="1">
    <citation type="submission" date="2013-12" db="EMBL/GenBank/DDBJ databases">
        <title>Annotation of the Bibersteinia trehalosi USDA-ARS-USMARC-189 complete genome.</title>
        <authorList>
            <person name="Harhay G.P."/>
            <person name="McVey S."/>
            <person name="Clawson M.L."/>
            <person name="Bono J."/>
            <person name="Heaton M.P."/>
            <person name="Chitko-Mckown C.G."/>
            <person name="Harhay D.M."/>
            <person name="Smith T.P.L."/>
        </authorList>
    </citation>
    <scope>NUCLEOTIDE SEQUENCE [LARGE SCALE GENOMIC DNA]</scope>
    <source>
        <strain evidence="5 6">USDA-ARS-USMARC-189</strain>
    </source>
</reference>
<name>A0ABM5PAX3_BIBTR</name>
<dbReference type="Pfam" id="PF24421">
    <property type="entry name" value="Ig_J"/>
    <property type="match status" value="1"/>
</dbReference>
<dbReference type="Proteomes" id="UP000019092">
    <property type="component" value="Chromosome"/>
</dbReference>
<dbReference type="InterPro" id="IPR053171">
    <property type="entry name" value="Viral_Tip_Attach_Protein"/>
</dbReference>
<dbReference type="Pfam" id="PF09327">
    <property type="entry name" value="Phage_Tail_Tip"/>
    <property type="match status" value="1"/>
</dbReference>
<dbReference type="RefSeq" id="WP_025328908.1">
    <property type="nucleotide sequence ID" value="NZ_CP006955.1"/>
</dbReference>
<protein>
    <submittedName>
        <fullName evidence="5">Phage-related protein, tail component</fullName>
    </submittedName>
</protein>
<feature type="domain" description="Tip attachment protein J" evidence="2">
    <location>
        <begin position="325"/>
        <end position="488"/>
    </location>
</feature>
<feature type="domain" description="Tip attachment protein J central straight fiber" evidence="1">
    <location>
        <begin position="1308"/>
        <end position="1409"/>
    </location>
</feature>